<dbReference type="Proteomes" id="UP000823963">
    <property type="component" value="Unassembled WGS sequence"/>
</dbReference>
<reference evidence="6" key="2">
    <citation type="submission" date="2021-04" db="EMBL/GenBank/DDBJ databases">
        <authorList>
            <person name="Gilroy R."/>
        </authorList>
    </citation>
    <scope>NUCLEOTIDE SEQUENCE</scope>
    <source>
        <strain evidence="6">6627</strain>
    </source>
</reference>
<keyword evidence="3 5" id="KW-1133">Transmembrane helix</keyword>
<comment type="caution">
    <text evidence="6">The sequence shown here is derived from an EMBL/GenBank/DDBJ whole genome shotgun (WGS) entry which is preliminary data.</text>
</comment>
<evidence type="ECO:0000256" key="1">
    <source>
        <dbReference type="ARBA" id="ARBA00004141"/>
    </source>
</evidence>
<evidence type="ECO:0000256" key="2">
    <source>
        <dbReference type="ARBA" id="ARBA00022692"/>
    </source>
</evidence>
<proteinExistence type="predicted"/>
<evidence type="ECO:0000256" key="4">
    <source>
        <dbReference type="ARBA" id="ARBA00023136"/>
    </source>
</evidence>
<sequence length="166" mass="18330">MITIIILLLLILAFRFGYKRGLLMTLLSVAGYVIVFLLAVFIAKPMGQALAASLPQLAKNAGFSTMFYQVLAFWIVAIVGSIIYRFIARTVNGITKLPLISQINSLAGAALSTLLMYVVIFFGLLLMSSWPSQNVRTTVQQSNTAQWILTKTPGFSKDIFNNVENF</sequence>
<evidence type="ECO:0000256" key="3">
    <source>
        <dbReference type="ARBA" id="ARBA00022989"/>
    </source>
</evidence>
<dbReference type="PANTHER" id="PTHR37306">
    <property type="entry name" value="COLICIN V PRODUCTION PROTEIN"/>
    <property type="match status" value="1"/>
</dbReference>
<dbReference type="GO" id="GO:0009403">
    <property type="term" value="P:toxin biosynthetic process"/>
    <property type="evidence" value="ECO:0007669"/>
    <property type="project" value="InterPro"/>
</dbReference>
<dbReference type="AlphaFoldDB" id="A0A9D2A9W1"/>
<evidence type="ECO:0000313" key="7">
    <source>
        <dbReference type="Proteomes" id="UP000823963"/>
    </source>
</evidence>
<feature type="transmembrane region" description="Helical" evidence="5">
    <location>
        <begin position="107"/>
        <end position="127"/>
    </location>
</feature>
<dbReference type="Pfam" id="PF02674">
    <property type="entry name" value="Colicin_V"/>
    <property type="match status" value="1"/>
</dbReference>
<feature type="transmembrane region" description="Helical" evidence="5">
    <location>
        <begin position="65"/>
        <end position="87"/>
    </location>
</feature>
<accession>A0A9D2A9W1</accession>
<evidence type="ECO:0000256" key="5">
    <source>
        <dbReference type="SAM" id="Phobius"/>
    </source>
</evidence>
<gene>
    <name evidence="6" type="ORF">H9861_00660</name>
</gene>
<dbReference type="EMBL" id="DXFP01000006">
    <property type="protein sequence ID" value="HIX01255.1"/>
    <property type="molecule type" value="Genomic_DNA"/>
</dbReference>
<feature type="transmembrane region" description="Helical" evidence="5">
    <location>
        <begin position="25"/>
        <end position="44"/>
    </location>
</feature>
<keyword evidence="4 5" id="KW-0472">Membrane</keyword>
<comment type="subcellular location">
    <subcellularLocation>
        <location evidence="1">Membrane</location>
        <topology evidence="1">Multi-pass membrane protein</topology>
    </subcellularLocation>
</comment>
<evidence type="ECO:0000313" key="6">
    <source>
        <dbReference type="EMBL" id="HIX01255.1"/>
    </source>
</evidence>
<dbReference type="GO" id="GO:0016020">
    <property type="term" value="C:membrane"/>
    <property type="evidence" value="ECO:0007669"/>
    <property type="project" value="UniProtKB-SubCell"/>
</dbReference>
<dbReference type="InterPro" id="IPR003825">
    <property type="entry name" value="Colicin-V_CvpA"/>
</dbReference>
<organism evidence="6 7">
    <name type="scientific">Candidatus Ligilactobacillus excrementigallinarum</name>
    <dbReference type="NCBI Taxonomy" id="2838641"/>
    <lineage>
        <taxon>Bacteria</taxon>
        <taxon>Bacillati</taxon>
        <taxon>Bacillota</taxon>
        <taxon>Bacilli</taxon>
        <taxon>Lactobacillales</taxon>
        <taxon>Lactobacillaceae</taxon>
        <taxon>Ligilactobacillus</taxon>
    </lineage>
</organism>
<reference evidence="6" key="1">
    <citation type="journal article" date="2021" name="PeerJ">
        <title>Extensive microbial diversity within the chicken gut microbiome revealed by metagenomics and culture.</title>
        <authorList>
            <person name="Gilroy R."/>
            <person name="Ravi A."/>
            <person name="Getino M."/>
            <person name="Pursley I."/>
            <person name="Horton D.L."/>
            <person name="Alikhan N.F."/>
            <person name="Baker D."/>
            <person name="Gharbi K."/>
            <person name="Hall N."/>
            <person name="Watson M."/>
            <person name="Adriaenssens E.M."/>
            <person name="Foster-Nyarko E."/>
            <person name="Jarju S."/>
            <person name="Secka A."/>
            <person name="Antonio M."/>
            <person name="Oren A."/>
            <person name="Chaudhuri R.R."/>
            <person name="La Ragione R."/>
            <person name="Hildebrand F."/>
            <person name="Pallen M.J."/>
        </authorList>
    </citation>
    <scope>NUCLEOTIDE SEQUENCE</scope>
    <source>
        <strain evidence="6">6627</strain>
    </source>
</reference>
<dbReference type="PANTHER" id="PTHR37306:SF1">
    <property type="entry name" value="COLICIN V PRODUCTION PROTEIN"/>
    <property type="match status" value="1"/>
</dbReference>
<name>A0A9D2A9W1_9LACO</name>
<keyword evidence="2 5" id="KW-0812">Transmembrane</keyword>
<protein>
    <submittedName>
        <fullName evidence="6">CvpA family protein</fullName>
    </submittedName>
</protein>